<evidence type="ECO:0000256" key="5">
    <source>
        <dbReference type="SAM" id="Phobius"/>
    </source>
</evidence>
<feature type="transmembrane region" description="Helical" evidence="5">
    <location>
        <begin position="124"/>
        <end position="142"/>
    </location>
</feature>
<comment type="caution">
    <text evidence="7">The sequence shown here is derived from an EMBL/GenBank/DDBJ whole genome shotgun (WGS) entry which is preliminary data.</text>
</comment>
<accession>A0AA88YQM2</accession>
<organism evidence="7 8">
    <name type="scientific">Pinctada imbricata</name>
    <name type="common">Atlantic pearl-oyster</name>
    <name type="synonym">Pinctada martensii</name>
    <dbReference type="NCBI Taxonomy" id="66713"/>
    <lineage>
        <taxon>Eukaryota</taxon>
        <taxon>Metazoa</taxon>
        <taxon>Spiralia</taxon>
        <taxon>Lophotrochozoa</taxon>
        <taxon>Mollusca</taxon>
        <taxon>Bivalvia</taxon>
        <taxon>Autobranchia</taxon>
        <taxon>Pteriomorphia</taxon>
        <taxon>Pterioida</taxon>
        <taxon>Pterioidea</taxon>
        <taxon>Pteriidae</taxon>
        <taxon>Pinctada</taxon>
    </lineage>
</organism>
<evidence type="ECO:0000256" key="4">
    <source>
        <dbReference type="ARBA" id="ARBA00023136"/>
    </source>
</evidence>
<evidence type="ECO:0000256" key="2">
    <source>
        <dbReference type="ARBA" id="ARBA00022692"/>
    </source>
</evidence>
<comment type="subcellular location">
    <subcellularLocation>
        <location evidence="1">Membrane</location>
        <topology evidence="1">Multi-pass membrane protein</topology>
    </subcellularLocation>
</comment>
<evidence type="ECO:0000256" key="3">
    <source>
        <dbReference type="ARBA" id="ARBA00022989"/>
    </source>
</evidence>
<evidence type="ECO:0000256" key="1">
    <source>
        <dbReference type="ARBA" id="ARBA00004141"/>
    </source>
</evidence>
<feature type="transmembrane region" description="Helical" evidence="5">
    <location>
        <begin position="148"/>
        <end position="170"/>
    </location>
</feature>
<dbReference type="InterPro" id="IPR050186">
    <property type="entry name" value="TPT_transporter"/>
</dbReference>
<evidence type="ECO:0000313" key="7">
    <source>
        <dbReference type="EMBL" id="KAK3102261.1"/>
    </source>
</evidence>
<evidence type="ECO:0000313" key="8">
    <source>
        <dbReference type="Proteomes" id="UP001186944"/>
    </source>
</evidence>
<keyword evidence="3 5" id="KW-1133">Transmembrane helix</keyword>
<feature type="transmembrane region" description="Helical" evidence="5">
    <location>
        <begin position="72"/>
        <end position="90"/>
    </location>
</feature>
<name>A0AA88YQM2_PINIB</name>
<proteinExistence type="predicted"/>
<dbReference type="EMBL" id="VSWD01000005">
    <property type="protein sequence ID" value="KAK3102261.1"/>
    <property type="molecule type" value="Genomic_DNA"/>
</dbReference>
<dbReference type="AlphaFoldDB" id="A0AA88YQM2"/>
<dbReference type="InterPro" id="IPR004853">
    <property type="entry name" value="Sugar_P_trans_dom"/>
</dbReference>
<feature type="transmembrane region" description="Helical" evidence="5">
    <location>
        <begin position="7"/>
        <end position="27"/>
    </location>
</feature>
<keyword evidence="4 5" id="KW-0472">Membrane</keyword>
<reference evidence="7" key="1">
    <citation type="submission" date="2019-08" db="EMBL/GenBank/DDBJ databases">
        <title>The improved chromosome-level genome for the pearl oyster Pinctada fucata martensii using PacBio sequencing and Hi-C.</title>
        <authorList>
            <person name="Zheng Z."/>
        </authorList>
    </citation>
    <scope>NUCLEOTIDE SEQUENCE</scope>
    <source>
        <strain evidence="7">ZZ-2019</strain>
        <tissue evidence="7">Adductor muscle</tissue>
    </source>
</reference>
<dbReference type="GO" id="GO:0016020">
    <property type="term" value="C:membrane"/>
    <property type="evidence" value="ECO:0007669"/>
    <property type="project" value="UniProtKB-SubCell"/>
</dbReference>
<feature type="transmembrane region" description="Helical" evidence="5">
    <location>
        <begin position="248"/>
        <end position="268"/>
    </location>
</feature>
<evidence type="ECO:0000259" key="6">
    <source>
        <dbReference type="Pfam" id="PF03151"/>
    </source>
</evidence>
<feature type="transmembrane region" description="Helical" evidence="5">
    <location>
        <begin position="221"/>
        <end position="241"/>
    </location>
</feature>
<sequence>MTSPSRAFTIFALILNVTASIAIVLVNKIIYTRFGFPNVSLTCLHFIVTSLGLFICQYFNVFQPKSVPISKMIPLALTFCGFVVFTNLSLETNTVGTYQLIKTMTTPIIMVIQTMFYEKSFSMRIKLTVIPITIGVFLNSCYDMKFNFLGIIFASIGVLVTSLYQVWVAEKQTEFQMDSMQLLFYQAPLSASMLMLVIPFVEPPIFSIHGALGSWPTTALVLVFLSGCIAFVVNLSIYWIIGNLSPVTYNFVGHFKFCVTIVIGFVIFKDPFQIIQVMGILLTLCGKSIYVK</sequence>
<dbReference type="PANTHER" id="PTHR11132">
    <property type="entry name" value="SOLUTE CARRIER FAMILY 35"/>
    <property type="match status" value="1"/>
</dbReference>
<keyword evidence="2 5" id="KW-0812">Transmembrane</keyword>
<dbReference type="Proteomes" id="UP001186944">
    <property type="component" value="Unassembled WGS sequence"/>
</dbReference>
<dbReference type="Pfam" id="PF03151">
    <property type="entry name" value="TPT"/>
    <property type="match status" value="1"/>
</dbReference>
<feature type="transmembrane region" description="Helical" evidence="5">
    <location>
        <begin position="96"/>
        <end position="117"/>
    </location>
</feature>
<protein>
    <recommendedName>
        <fullName evidence="6">Sugar phosphate transporter domain-containing protein</fullName>
    </recommendedName>
</protein>
<keyword evidence="8" id="KW-1185">Reference proteome</keyword>
<feature type="transmembrane region" description="Helical" evidence="5">
    <location>
        <begin position="182"/>
        <end position="201"/>
    </location>
</feature>
<feature type="transmembrane region" description="Helical" evidence="5">
    <location>
        <begin position="39"/>
        <end position="60"/>
    </location>
</feature>
<feature type="domain" description="Sugar phosphate transporter" evidence="6">
    <location>
        <begin position="18"/>
        <end position="290"/>
    </location>
</feature>
<gene>
    <name evidence="7" type="ORF">FSP39_010006</name>
</gene>